<dbReference type="GO" id="GO:0000155">
    <property type="term" value="F:phosphorelay sensor kinase activity"/>
    <property type="evidence" value="ECO:0007669"/>
    <property type="project" value="InterPro"/>
</dbReference>
<dbReference type="CDD" id="cd00082">
    <property type="entry name" value="HisKA"/>
    <property type="match status" value="1"/>
</dbReference>
<dbReference type="Pfam" id="PF00512">
    <property type="entry name" value="HisKA"/>
    <property type="match status" value="1"/>
</dbReference>
<dbReference type="EMBL" id="JAAIWN010000060">
    <property type="protein sequence ID" value="NEY83004.1"/>
    <property type="molecule type" value="Genomic_DNA"/>
</dbReference>
<dbReference type="PRINTS" id="PR00344">
    <property type="entry name" value="BCTRLSENSOR"/>
</dbReference>
<evidence type="ECO:0000256" key="9">
    <source>
        <dbReference type="ARBA" id="ARBA00022777"/>
    </source>
</evidence>
<name>A0A6B3W6F9_9BACI</name>
<keyword evidence="19" id="KW-1185">Reference proteome</keyword>
<feature type="transmembrane region" description="Helical" evidence="14">
    <location>
        <begin position="6"/>
        <end position="27"/>
    </location>
</feature>
<dbReference type="EMBL" id="JACEIO010000058">
    <property type="protein sequence ID" value="MBA4538644.1"/>
    <property type="molecule type" value="Genomic_DNA"/>
</dbReference>
<dbReference type="InterPro" id="IPR005467">
    <property type="entry name" value="His_kinase_dom"/>
</dbReference>
<evidence type="ECO:0000256" key="6">
    <source>
        <dbReference type="ARBA" id="ARBA00022679"/>
    </source>
</evidence>
<reference evidence="18 19" key="1">
    <citation type="submission" date="2020-02" db="EMBL/GenBank/DDBJ databases">
        <title>Bacillus aquiflavi sp. nov., isolated from yellow water of strong flavor Chinese baijiu in Yibin region of China.</title>
        <authorList>
            <person name="Xie J."/>
        </authorList>
    </citation>
    <scope>NUCLEOTIDE SEQUENCE [LARGE SCALE GENOMIC DNA]</scope>
    <source>
        <strain evidence="18 19">3H-10</strain>
    </source>
</reference>
<dbReference type="InterPro" id="IPR003660">
    <property type="entry name" value="HAMP_dom"/>
</dbReference>
<dbReference type="PANTHER" id="PTHR45528">
    <property type="entry name" value="SENSOR HISTIDINE KINASE CPXA"/>
    <property type="match status" value="1"/>
</dbReference>
<dbReference type="InterPro" id="IPR050398">
    <property type="entry name" value="HssS/ArlS-like"/>
</dbReference>
<evidence type="ECO:0000313" key="19">
    <source>
        <dbReference type="Proteomes" id="UP000472971"/>
    </source>
</evidence>
<evidence type="ECO:0000256" key="12">
    <source>
        <dbReference type="ARBA" id="ARBA00023012"/>
    </source>
</evidence>
<evidence type="ECO:0000256" key="7">
    <source>
        <dbReference type="ARBA" id="ARBA00022692"/>
    </source>
</evidence>
<keyword evidence="8" id="KW-0547">Nucleotide-binding</keyword>
<keyword evidence="12" id="KW-0902">Two-component regulatory system</keyword>
<dbReference type="CDD" id="cd00075">
    <property type="entry name" value="HATPase"/>
    <property type="match status" value="1"/>
</dbReference>
<accession>A0A6B3W6F9</accession>
<dbReference type="SMART" id="SM00388">
    <property type="entry name" value="HisKA"/>
    <property type="match status" value="1"/>
</dbReference>
<dbReference type="EC" id="2.7.13.3" evidence="3"/>
<evidence type="ECO:0000256" key="4">
    <source>
        <dbReference type="ARBA" id="ARBA00022475"/>
    </source>
</evidence>
<keyword evidence="10" id="KW-0067">ATP-binding</keyword>
<evidence type="ECO:0000256" key="3">
    <source>
        <dbReference type="ARBA" id="ARBA00012438"/>
    </source>
</evidence>
<dbReference type="GO" id="GO:0005886">
    <property type="term" value="C:plasma membrane"/>
    <property type="evidence" value="ECO:0007669"/>
    <property type="project" value="UniProtKB-SubCell"/>
</dbReference>
<keyword evidence="13 14" id="KW-0472">Membrane</keyword>
<evidence type="ECO:0000256" key="8">
    <source>
        <dbReference type="ARBA" id="ARBA00022741"/>
    </source>
</evidence>
<protein>
    <recommendedName>
        <fullName evidence="3">histidine kinase</fullName>
        <ecNumber evidence="3">2.7.13.3</ecNumber>
    </recommendedName>
</protein>
<comment type="subcellular location">
    <subcellularLocation>
        <location evidence="2">Cell membrane</location>
        <topology evidence="2">Multi-pass membrane protein</topology>
    </subcellularLocation>
</comment>
<dbReference type="InterPro" id="IPR003661">
    <property type="entry name" value="HisK_dim/P_dom"/>
</dbReference>
<dbReference type="AlphaFoldDB" id="A0A6B3W6F9"/>
<dbReference type="Gene3D" id="3.30.565.10">
    <property type="entry name" value="Histidine kinase-like ATPase, C-terminal domain"/>
    <property type="match status" value="1"/>
</dbReference>
<feature type="domain" description="HAMP" evidence="16">
    <location>
        <begin position="181"/>
        <end position="233"/>
    </location>
</feature>
<evidence type="ECO:0000259" key="15">
    <source>
        <dbReference type="PROSITE" id="PS50109"/>
    </source>
</evidence>
<dbReference type="PROSITE" id="PS50885">
    <property type="entry name" value="HAMP"/>
    <property type="match status" value="1"/>
</dbReference>
<keyword evidence="9 18" id="KW-0418">Kinase</keyword>
<keyword evidence="6" id="KW-0808">Transferase</keyword>
<dbReference type="InterPro" id="IPR004358">
    <property type="entry name" value="Sig_transdc_His_kin-like_C"/>
</dbReference>
<gene>
    <name evidence="18" type="ORF">G4D64_16245</name>
    <name evidence="17" type="ORF">H1Z61_16300</name>
</gene>
<dbReference type="Pfam" id="PF00672">
    <property type="entry name" value="HAMP"/>
    <property type="match status" value="1"/>
</dbReference>
<dbReference type="FunFam" id="1.10.287.130:FF:000001">
    <property type="entry name" value="Two-component sensor histidine kinase"/>
    <property type="match status" value="1"/>
</dbReference>
<dbReference type="Proteomes" id="UP000472971">
    <property type="component" value="Unassembled WGS sequence"/>
</dbReference>
<dbReference type="PANTHER" id="PTHR45528:SF1">
    <property type="entry name" value="SENSOR HISTIDINE KINASE CPXA"/>
    <property type="match status" value="1"/>
</dbReference>
<evidence type="ECO:0000256" key="11">
    <source>
        <dbReference type="ARBA" id="ARBA00022989"/>
    </source>
</evidence>
<evidence type="ECO:0000256" key="2">
    <source>
        <dbReference type="ARBA" id="ARBA00004651"/>
    </source>
</evidence>
<feature type="transmembrane region" description="Helical" evidence="14">
    <location>
        <begin position="161"/>
        <end position="183"/>
    </location>
</feature>
<dbReference type="SUPFAM" id="SSF55874">
    <property type="entry name" value="ATPase domain of HSP90 chaperone/DNA topoisomerase II/histidine kinase"/>
    <property type="match status" value="1"/>
</dbReference>
<dbReference type="GO" id="GO:0005524">
    <property type="term" value="F:ATP binding"/>
    <property type="evidence" value="ECO:0007669"/>
    <property type="project" value="UniProtKB-KW"/>
</dbReference>
<sequence length="457" mass="52477">MNKLSFKLGLLFFVIIFGMETILFFYLHKGIVHSRVDEELAALQARGNNHRDVLEISFEEETINHIALMESQGETHVAITDLDGKLMKASEEITAEMYDIFSIKRDNIPRKGAILVNDWKSKPYIATVSPFTIDETTKGYVYMFKNTETVQDLISKLNRHFLLAGLLAILFMIITITFLTNMLTKPLIKMKKATKEMSKGDFTVSLPKLGDDELGDLAKSIQVLADDLNYLKLERNEFLASISHELRTPLTYVKGYADITRRHHISEKDRQKYLNIIYEESIRLSNLIKELFELAKIDENTFTIHKENIEICSFFKKIHTKMAPAFYNREIQLEVKCSKNHIVSVDPIRFEQIILNLLDNALKYSEQNSTTTIEVSELDNKTYFYIKDEGQGIPKEHLPYIFERFYRVDKSRARASGGKGLGLAIVKELVEAHNGSISVESTLNKGTCFKIVLNHDL</sequence>
<comment type="catalytic activity">
    <reaction evidence="1">
        <text>ATP + protein L-histidine = ADP + protein N-phospho-L-histidine.</text>
        <dbReference type="EC" id="2.7.13.3"/>
    </reaction>
</comment>
<evidence type="ECO:0000256" key="14">
    <source>
        <dbReference type="SAM" id="Phobius"/>
    </source>
</evidence>
<organism evidence="18 19">
    <name type="scientific">Bacillus aquiflavi</name>
    <dbReference type="NCBI Taxonomy" id="2672567"/>
    <lineage>
        <taxon>Bacteria</taxon>
        <taxon>Bacillati</taxon>
        <taxon>Bacillota</taxon>
        <taxon>Bacilli</taxon>
        <taxon>Bacillales</taxon>
        <taxon>Bacillaceae</taxon>
        <taxon>Bacillus</taxon>
    </lineage>
</organism>
<dbReference type="FunFam" id="3.30.565.10:FF:000006">
    <property type="entry name" value="Sensor histidine kinase WalK"/>
    <property type="match status" value="1"/>
</dbReference>
<dbReference type="PROSITE" id="PS50109">
    <property type="entry name" value="HIS_KIN"/>
    <property type="match status" value="1"/>
</dbReference>
<dbReference type="Gene3D" id="6.10.340.10">
    <property type="match status" value="1"/>
</dbReference>
<dbReference type="Proteomes" id="UP000570010">
    <property type="component" value="Unassembled WGS sequence"/>
</dbReference>
<dbReference type="SUPFAM" id="SSF158472">
    <property type="entry name" value="HAMP domain-like"/>
    <property type="match status" value="1"/>
</dbReference>
<keyword evidence="11 14" id="KW-1133">Transmembrane helix</keyword>
<feature type="domain" description="Histidine kinase" evidence="15">
    <location>
        <begin position="241"/>
        <end position="457"/>
    </location>
</feature>
<dbReference type="RefSeq" id="WP_163243403.1">
    <property type="nucleotide sequence ID" value="NZ_JAAIWN010000060.1"/>
</dbReference>
<evidence type="ECO:0000256" key="5">
    <source>
        <dbReference type="ARBA" id="ARBA00022553"/>
    </source>
</evidence>
<dbReference type="InterPro" id="IPR003594">
    <property type="entry name" value="HATPase_dom"/>
</dbReference>
<reference evidence="17 20" key="2">
    <citation type="submission" date="2020-07" db="EMBL/GenBank/DDBJ databases">
        <authorList>
            <person name="Feng H."/>
        </authorList>
    </citation>
    <scope>NUCLEOTIDE SEQUENCE [LARGE SCALE GENOMIC DNA]</scope>
    <source>
        <strain evidence="20">s-12</strain>
        <strain evidence="17">S-12</strain>
    </source>
</reference>
<dbReference type="SMART" id="SM00387">
    <property type="entry name" value="HATPase_c"/>
    <property type="match status" value="1"/>
</dbReference>
<evidence type="ECO:0000313" key="20">
    <source>
        <dbReference type="Proteomes" id="UP000570010"/>
    </source>
</evidence>
<proteinExistence type="predicted"/>
<evidence type="ECO:0000313" key="18">
    <source>
        <dbReference type="EMBL" id="NEY83004.1"/>
    </source>
</evidence>
<evidence type="ECO:0000256" key="13">
    <source>
        <dbReference type="ARBA" id="ARBA00023136"/>
    </source>
</evidence>
<keyword evidence="5" id="KW-0597">Phosphoprotein</keyword>
<evidence type="ECO:0000256" key="10">
    <source>
        <dbReference type="ARBA" id="ARBA00022840"/>
    </source>
</evidence>
<dbReference type="SUPFAM" id="SSF47384">
    <property type="entry name" value="Homodimeric domain of signal transducing histidine kinase"/>
    <property type="match status" value="1"/>
</dbReference>
<dbReference type="InterPro" id="IPR036890">
    <property type="entry name" value="HATPase_C_sf"/>
</dbReference>
<evidence type="ECO:0000256" key="1">
    <source>
        <dbReference type="ARBA" id="ARBA00000085"/>
    </source>
</evidence>
<evidence type="ECO:0000313" key="17">
    <source>
        <dbReference type="EMBL" id="MBA4538644.1"/>
    </source>
</evidence>
<comment type="caution">
    <text evidence="18">The sequence shown here is derived from an EMBL/GenBank/DDBJ whole genome shotgun (WGS) entry which is preliminary data.</text>
</comment>
<dbReference type="Gene3D" id="1.10.287.130">
    <property type="match status" value="1"/>
</dbReference>
<dbReference type="SMART" id="SM00304">
    <property type="entry name" value="HAMP"/>
    <property type="match status" value="1"/>
</dbReference>
<dbReference type="CDD" id="cd06225">
    <property type="entry name" value="HAMP"/>
    <property type="match status" value="1"/>
</dbReference>
<evidence type="ECO:0000259" key="16">
    <source>
        <dbReference type="PROSITE" id="PS50885"/>
    </source>
</evidence>
<keyword evidence="4" id="KW-1003">Cell membrane</keyword>
<dbReference type="Pfam" id="PF02518">
    <property type="entry name" value="HATPase_c"/>
    <property type="match status" value="1"/>
</dbReference>
<keyword evidence="7 14" id="KW-0812">Transmembrane</keyword>
<dbReference type="InterPro" id="IPR036097">
    <property type="entry name" value="HisK_dim/P_sf"/>
</dbReference>